<dbReference type="InterPro" id="IPR014039">
    <property type="entry name" value="Transl_elong_EFTs/EF1B_dimer"/>
</dbReference>
<evidence type="ECO:0000259" key="7">
    <source>
        <dbReference type="Pfam" id="PF00889"/>
    </source>
</evidence>
<evidence type="ECO:0000256" key="6">
    <source>
        <dbReference type="HAMAP-Rule" id="MF_00050"/>
    </source>
</evidence>
<proteinExistence type="inferred from homology"/>
<dbReference type="InterPro" id="IPR018101">
    <property type="entry name" value="Transl_elong_Ts_CS"/>
</dbReference>
<feature type="domain" description="Translation elongation factor EFTs/EF1B dimerisation" evidence="7">
    <location>
        <begin position="71"/>
        <end position="262"/>
    </location>
</feature>
<dbReference type="PROSITE" id="PS01126">
    <property type="entry name" value="EF_TS_1"/>
    <property type="match status" value="1"/>
</dbReference>
<comment type="subcellular location">
    <subcellularLocation>
        <location evidence="6">Cytoplasm</location>
    </subcellularLocation>
</comment>
<dbReference type="SUPFAM" id="SSF54713">
    <property type="entry name" value="Elongation factor Ts (EF-Ts), dimerisation domain"/>
    <property type="match status" value="2"/>
</dbReference>
<comment type="function">
    <text evidence="6">Associates with the EF-Tu.GDP complex and induces the exchange of GDP to GTP. It remains bound to the aminoacyl-tRNA.EF-Tu.GTP complex up to the GTP hydrolysis stage on the ribosome.</text>
</comment>
<accession>A0A520MU22</accession>
<keyword evidence="5 6" id="KW-0648">Protein biosynthesis</keyword>
<dbReference type="EMBL" id="SHBL01000004">
    <property type="protein sequence ID" value="RZO24707.1"/>
    <property type="molecule type" value="Genomic_DNA"/>
</dbReference>
<dbReference type="FunFam" id="1.10.286.20:FF:000001">
    <property type="entry name" value="Elongation factor Ts"/>
    <property type="match status" value="1"/>
</dbReference>
<comment type="similarity">
    <text evidence="1 6">Belongs to the EF-Ts family.</text>
</comment>
<dbReference type="FunFam" id="1.10.8.10:FF:000001">
    <property type="entry name" value="Elongation factor Ts"/>
    <property type="match status" value="1"/>
</dbReference>
<dbReference type="NCBIfam" id="TIGR00116">
    <property type="entry name" value="tsf"/>
    <property type="match status" value="1"/>
</dbReference>
<protein>
    <recommendedName>
        <fullName evidence="2 6">Elongation factor Ts</fullName>
        <shortName evidence="6">EF-Ts</shortName>
    </recommendedName>
</protein>
<evidence type="ECO:0000256" key="4">
    <source>
        <dbReference type="ARBA" id="ARBA00022768"/>
    </source>
</evidence>
<dbReference type="SUPFAM" id="SSF46934">
    <property type="entry name" value="UBA-like"/>
    <property type="match status" value="1"/>
</dbReference>
<organism evidence="8 9">
    <name type="scientific">SAR86 cluster bacterium</name>
    <dbReference type="NCBI Taxonomy" id="2030880"/>
    <lineage>
        <taxon>Bacteria</taxon>
        <taxon>Pseudomonadati</taxon>
        <taxon>Pseudomonadota</taxon>
        <taxon>Gammaproteobacteria</taxon>
        <taxon>SAR86 cluster</taxon>
    </lineage>
</organism>
<comment type="caution">
    <text evidence="8">The sequence shown here is derived from an EMBL/GenBank/DDBJ whole genome shotgun (WGS) entry which is preliminary data.</text>
</comment>
<dbReference type="HAMAP" id="MF_00050">
    <property type="entry name" value="EF_Ts"/>
    <property type="match status" value="1"/>
</dbReference>
<dbReference type="Gene3D" id="1.10.286.20">
    <property type="match status" value="1"/>
</dbReference>
<keyword evidence="4 6" id="KW-0251">Elongation factor</keyword>
<name>A0A520MU22_9GAMM</name>
<dbReference type="InterPro" id="IPR009060">
    <property type="entry name" value="UBA-like_sf"/>
</dbReference>
<dbReference type="Proteomes" id="UP000320146">
    <property type="component" value="Unassembled WGS sequence"/>
</dbReference>
<evidence type="ECO:0000256" key="3">
    <source>
        <dbReference type="ARBA" id="ARBA00022490"/>
    </source>
</evidence>
<comment type="caution">
    <text evidence="6">Lacks conserved residue(s) required for the propagation of feature annotation.</text>
</comment>
<dbReference type="AlphaFoldDB" id="A0A520MU22"/>
<gene>
    <name evidence="6 8" type="primary">tsf</name>
    <name evidence="8" type="ORF">EVA99_01055</name>
</gene>
<dbReference type="PANTHER" id="PTHR11741">
    <property type="entry name" value="ELONGATION FACTOR TS"/>
    <property type="match status" value="1"/>
</dbReference>
<dbReference type="InterPro" id="IPR036402">
    <property type="entry name" value="EF-Ts_dimer_sf"/>
</dbReference>
<dbReference type="GO" id="GO:0003746">
    <property type="term" value="F:translation elongation factor activity"/>
    <property type="evidence" value="ECO:0007669"/>
    <property type="project" value="UniProtKB-UniRule"/>
</dbReference>
<dbReference type="CDD" id="cd14275">
    <property type="entry name" value="UBA_EF-Ts"/>
    <property type="match status" value="1"/>
</dbReference>
<dbReference type="Gene3D" id="3.30.479.20">
    <property type="entry name" value="Elongation factor Ts, dimerisation domain"/>
    <property type="match status" value="2"/>
</dbReference>
<dbReference type="GO" id="GO:0005737">
    <property type="term" value="C:cytoplasm"/>
    <property type="evidence" value="ECO:0007669"/>
    <property type="project" value="UniProtKB-SubCell"/>
</dbReference>
<evidence type="ECO:0000313" key="8">
    <source>
        <dbReference type="EMBL" id="RZO24707.1"/>
    </source>
</evidence>
<dbReference type="Gene3D" id="1.10.8.10">
    <property type="entry name" value="DNA helicase RuvA subunit, C-terminal domain"/>
    <property type="match status" value="1"/>
</dbReference>
<keyword evidence="3 6" id="KW-0963">Cytoplasm</keyword>
<dbReference type="PANTHER" id="PTHR11741:SF0">
    <property type="entry name" value="ELONGATION FACTOR TS, MITOCHONDRIAL"/>
    <property type="match status" value="1"/>
</dbReference>
<dbReference type="Pfam" id="PF00889">
    <property type="entry name" value="EF_TS"/>
    <property type="match status" value="1"/>
</dbReference>
<evidence type="ECO:0000256" key="2">
    <source>
        <dbReference type="ARBA" id="ARBA00016956"/>
    </source>
</evidence>
<reference evidence="8 9" key="1">
    <citation type="submission" date="2019-02" db="EMBL/GenBank/DDBJ databases">
        <title>Prokaryotic population dynamics and viral predation in marine succession experiment using metagenomics: the confinement effect.</title>
        <authorList>
            <person name="Haro-Moreno J.M."/>
            <person name="Rodriguez-Valera F."/>
            <person name="Lopez-Perez M."/>
        </authorList>
    </citation>
    <scope>NUCLEOTIDE SEQUENCE [LARGE SCALE GENOMIC DNA]</scope>
    <source>
        <strain evidence="8">MED-G166</strain>
    </source>
</reference>
<evidence type="ECO:0000256" key="5">
    <source>
        <dbReference type="ARBA" id="ARBA00022917"/>
    </source>
</evidence>
<sequence length="262" mass="29200">MVTAQLVKELRDRTGISMMDCKSALMESEGDIDKAIEVLRKKSVLKAEKKSGRATNEGAIILGSSDNTDFIVEVDTETDFAAKDASFQTFLNELSDYCAENDPKDLQDLNTKYKDQLLSIIQKIGENIKVSYYEKISKEGGVVASYKHSDNKLAAIVKIDSGDEIVGRDIAMQVAANNPMAIYPEDIDTAILNKEKEIALATLENENKPEEIKEKIIMGKLNKFKMENSLVEQPFIKDPDKKIKDLLGDSKIIGFLRKKVGE</sequence>
<evidence type="ECO:0000256" key="1">
    <source>
        <dbReference type="ARBA" id="ARBA00005532"/>
    </source>
</evidence>
<dbReference type="InterPro" id="IPR001816">
    <property type="entry name" value="Transl_elong_EFTs/EF1B"/>
</dbReference>
<evidence type="ECO:0000313" key="9">
    <source>
        <dbReference type="Proteomes" id="UP000320146"/>
    </source>
</evidence>